<feature type="coiled-coil region" evidence="1">
    <location>
        <begin position="7"/>
        <end position="67"/>
    </location>
</feature>
<dbReference type="EMBL" id="OM869646">
    <property type="protein sequence ID" value="UPW41666.1"/>
    <property type="molecule type" value="Genomic_DNA"/>
</dbReference>
<reference evidence="2" key="1">
    <citation type="submission" date="2022-02" db="EMBL/GenBank/DDBJ databases">
        <title>Towards deciphering the DNA virus diversity associated with rodent species in the families Cricetidae and Heteromyidae.</title>
        <authorList>
            <person name="Lund M."/>
            <person name="Larsen B.B."/>
            <person name="Gryseels S."/>
            <person name="Kraberger S."/>
            <person name="Rowsey D.M."/>
            <person name="Steger L."/>
            <person name="Yule K.M."/>
            <person name="Upham N.S."/>
            <person name="Worobey M."/>
            <person name="Van Doorslaer K."/>
            <person name="Varsani A."/>
        </authorList>
    </citation>
    <scope>NUCLEOTIDE SEQUENCE</scope>
    <source>
        <strain evidence="2">NeonRodF8_26</strain>
    </source>
</reference>
<proteinExistence type="predicted"/>
<keyword evidence="1" id="KW-0175">Coiled coil</keyword>
<accession>A0A976R5I2</accession>
<evidence type="ECO:0000256" key="1">
    <source>
        <dbReference type="SAM" id="Coils"/>
    </source>
</evidence>
<evidence type="ECO:0000313" key="2">
    <source>
        <dbReference type="EMBL" id="UPW41666.1"/>
    </source>
</evidence>
<protein>
    <submittedName>
        <fullName evidence="2">Uncharacterized protein</fullName>
    </submittedName>
</protein>
<sequence length="121" mass="14725">MFFNKTMLKMKSEIKELSNEINHFINETEKQLNETINEFNKIMESYIKETNEEFEKLNKKYTEIDKKCEDSWEYLKNKNKELYKTDEMLIKGCNEQREAIRKIIIRITKDSKNKKQNKGTK</sequence>
<organism evidence="2">
    <name type="scientific">Peromfec virus RodF8_26</name>
    <dbReference type="NCBI Taxonomy" id="2929365"/>
    <lineage>
        <taxon>Viruses</taxon>
        <taxon>Monodnaviria</taxon>
        <taxon>Sangervirae</taxon>
        <taxon>Phixviricota</taxon>
        <taxon>Malgrandaviricetes</taxon>
        <taxon>Petitvirales</taxon>
        <taxon>Microviridae</taxon>
    </lineage>
</organism>
<name>A0A976R5I2_9VIRU</name>